<dbReference type="InterPro" id="IPR018811">
    <property type="entry name" value="MRX11"/>
</dbReference>
<dbReference type="AlphaFoldDB" id="A0A4Q2D631"/>
<evidence type="ECO:0000256" key="2">
    <source>
        <dbReference type="ARBA" id="ARBA00022553"/>
    </source>
</evidence>
<evidence type="ECO:0000256" key="5">
    <source>
        <dbReference type="ARBA" id="ARBA00023242"/>
    </source>
</evidence>
<name>A0A4Q2D631_9AGAR</name>
<feature type="region of interest" description="Disordered" evidence="6">
    <location>
        <begin position="338"/>
        <end position="373"/>
    </location>
</feature>
<evidence type="ECO:0000256" key="1">
    <source>
        <dbReference type="ARBA" id="ARBA00004123"/>
    </source>
</evidence>
<reference evidence="8 9" key="1">
    <citation type="submission" date="2019-01" db="EMBL/GenBank/DDBJ databases">
        <title>Draft genome sequence of Psathyrella aberdarensis IHI B618.</title>
        <authorList>
            <person name="Buettner E."/>
            <person name="Kellner H."/>
        </authorList>
    </citation>
    <scope>NUCLEOTIDE SEQUENCE [LARGE SCALE GENOMIC DNA]</scope>
    <source>
        <strain evidence="8 9">IHI B618</strain>
    </source>
</reference>
<dbReference type="STRING" id="2316362.A0A4Q2D631"/>
<dbReference type="Proteomes" id="UP000290288">
    <property type="component" value="Unassembled WGS sequence"/>
</dbReference>
<evidence type="ECO:0000313" key="9">
    <source>
        <dbReference type="Proteomes" id="UP000290288"/>
    </source>
</evidence>
<evidence type="ECO:0000313" key="8">
    <source>
        <dbReference type="EMBL" id="RXW14893.1"/>
    </source>
</evidence>
<evidence type="ECO:0000256" key="4">
    <source>
        <dbReference type="ARBA" id="ARBA00023043"/>
    </source>
</evidence>
<feature type="compositionally biased region" description="Basic and acidic residues" evidence="6">
    <location>
        <begin position="157"/>
        <end position="167"/>
    </location>
</feature>
<sequence>MSSPSPTKKLSAYSGALKAISVRTGTPLSSLVLSFGILHEVTAVAPLFIFFYGARTFGVGDKLIQTIAQDPSFNLEEESTPPKDLTQWGKQKLSRWVTEGDRWAARVGTRYGIFGYEKRKPGEKPDVEALTHKPGHLAGDVANAVVAYAVTKLKFKRTPEEEAEHQARKARRKEKKRKRAESDRYHNPHGPSSSKRAHKENADDDDVTWRKWASSDEDEERASKAEREHTRPSPGGDAASEAEMEFRQKMFDAMGEDDRLDGVETHLNDFVHIPDRWKRAATTTSESHLYDADDFLRLNPNALDDDEYAEWIRLGMYRKSHAAEHAEQVRRKAVAEERKAAEKARRAETRRLEKEAEEERRRKRRERETAKKVQAKDEYHAKWKILLEEANASEGSTRPLEFGEIPWPVYHAPGEDAFSKESISSFLLGGREGDRKERKEILRETLLRFHPDKFEGRFMRRVPGGDEERVREAIGQISRVLNDLLEDVQ</sequence>
<keyword evidence="2" id="KW-0597">Phosphoprotein</keyword>
<keyword evidence="3" id="KW-0677">Repeat</keyword>
<feature type="transmembrane region" description="Helical" evidence="7">
    <location>
        <begin position="31"/>
        <end position="54"/>
    </location>
</feature>
<evidence type="ECO:0000256" key="7">
    <source>
        <dbReference type="SAM" id="Phobius"/>
    </source>
</evidence>
<dbReference type="GO" id="GO:0043124">
    <property type="term" value="P:negative regulation of canonical NF-kappaB signal transduction"/>
    <property type="evidence" value="ECO:0007669"/>
    <property type="project" value="InterPro"/>
</dbReference>
<feature type="region of interest" description="Disordered" evidence="6">
    <location>
        <begin position="157"/>
        <end position="242"/>
    </location>
</feature>
<evidence type="ECO:0000256" key="3">
    <source>
        <dbReference type="ARBA" id="ARBA00022737"/>
    </source>
</evidence>
<accession>A0A4Q2D631</accession>
<keyword evidence="7" id="KW-1133">Transmembrane helix</keyword>
<dbReference type="EMBL" id="SDEE01000629">
    <property type="protein sequence ID" value="RXW14893.1"/>
    <property type="molecule type" value="Genomic_DNA"/>
</dbReference>
<dbReference type="GO" id="GO:0005634">
    <property type="term" value="C:nucleus"/>
    <property type="evidence" value="ECO:0007669"/>
    <property type="project" value="UniProtKB-SubCell"/>
</dbReference>
<dbReference type="InterPro" id="IPR038753">
    <property type="entry name" value="NFKBIL1"/>
</dbReference>
<dbReference type="OrthoDB" id="5580261at2759"/>
<keyword evidence="7" id="KW-0812">Transmembrane</keyword>
<comment type="caution">
    <text evidence="8">The sequence shown here is derived from an EMBL/GenBank/DDBJ whole genome shotgun (WGS) entry which is preliminary data.</text>
</comment>
<keyword evidence="5" id="KW-0539">Nucleus</keyword>
<dbReference type="Pfam" id="PF10306">
    <property type="entry name" value="FLILHELTA"/>
    <property type="match status" value="1"/>
</dbReference>
<keyword evidence="9" id="KW-1185">Reference proteome</keyword>
<protein>
    <submittedName>
        <fullName evidence="8">Uncharacterized protein</fullName>
    </submittedName>
</protein>
<feature type="compositionally biased region" description="Basic residues" evidence="6">
    <location>
        <begin position="168"/>
        <end position="179"/>
    </location>
</feature>
<evidence type="ECO:0000256" key="6">
    <source>
        <dbReference type="SAM" id="MobiDB-lite"/>
    </source>
</evidence>
<proteinExistence type="predicted"/>
<organism evidence="8 9">
    <name type="scientific">Candolleomyces aberdarensis</name>
    <dbReference type="NCBI Taxonomy" id="2316362"/>
    <lineage>
        <taxon>Eukaryota</taxon>
        <taxon>Fungi</taxon>
        <taxon>Dikarya</taxon>
        <taxon>Basidiomycota</taxon>
        <taxon>Agaricomycotina</taxon>
        <taxon>Agaricomycetes</taxon>
        <taxon>Agaricomycetidae</taxon>
        <taxon>Agaricales</taxon>
        <taxon>Agaricineae</taxon>
        <taxon>Psathyrellaceae</taxon>
        <taxon>Candolleomyces</taxon>
    </lineage>
</organism>
<feature type="compositionally biased region" description="Basic and acidic residues" evidence="6">
    <location>
        <begin position="221"/>
        <end position="231"/>
    </location>
</feature>
<gene>
    <name evidence="8" type="ORF">EST38_g10966</name>
</gene>
<keyword evidence="7" id="KW-0472">Membrane</keyword>
<dbReference type="PANTHER" id="PTHR15263:SF1">
    <property type="entry name" value="NF-KAPPA-B INHIBITOR-LIKE PROTEIN 1"/>
    <property type="match status" value="1"/>
</dbReference>
<keyword evidence="4" id="KW-0040">ANK repeat</keyword>
<comment type="subcellular location">
    <subcellularLocation>
        <location evidence="1">Nucleus</location>
    </subcellularLocation>
</comment>
<dbReference type="PANTHER" id="PTHR15263">
    <property type="entry name" value="I-KAPPA-B-LIKE PROTEIN IKBL"/>
    <property type="match status" value="1"/>
</dbReference>